<accession>A0ACB8V1G9</accession>
<reference evidence="1" key="1">
    <citation type="journal article" date="2022" name="bioRxiv">
        <title>Population genetic analysis of Ophidiomyces ophidiicola, the causative agent of snake fungal disease, indicates recent introductions to the USA.</title>
        <authorList>
            <person name="Ladner J.T."/>
            <person name="Palmer J.M."/>
            <person name="Ettinger C.L."/>
            <person name="Stajich J.E."/>
            <person name="Farrell T.M."/>
            <person name="Glorioso B.M."/>
            <person name="Lawson B."/>
            <person name="Price S.J."/>
            <person name="Stengle A.G."/>
            <person name="Grear D.A."/>
            <person name="Lorch J.M."/>
        </authorList>
    </citation>
    <scope>NUCLEOTIDE SEQUENCE</scope>
    <source>
        <strain evidence="1">NWHC 24266-5</strain>
    </source>
</reference>
<sequence>MPHHIQSPGSMLPSSASLLNRDNGYSSLPYSMSRNFSVPQTTNTFTDTSRYHQYETRSNDVTMTNTPTAVYGSSNGLYLESPSRLPPPNADSPPWLETETYHRITGNGQSVKPEIQARIHKGFFPAGGYWTCYRRNYFSVSLSFAMKPWLGYVSYLLHRPGRAPEKILSFAMRLSASVNGQEKETRELIQHTPKRDKQSESKPKQATLQPQPPPSLLINHSNNPSINFATPPSQSAGMQMDYSSSYGGAQQSSQTPTFHTWERIQFQKATANNGKRRAQQQFYNLAAELWAEIADPHGNGAEWILLAKRLSNPVVVRGRSPGHYKDAKRDSASRNGDTDPGASVLSRPGIHNGINMTHSRSQIPSVYDPIPRNNSQYDYRRMPSTDQSPLTASSLVSSSSSSPGYDSMLNDSLNPMQPITHTSSIDGYGQPAYASASAPRRVAVEPMSTRCVLPSFGDTTKAHDHNDMSLGEAFDPMIPMMNSDHGGPGHYLRAQPNGYVNHEVSRPPSGGRFNSYSTRPEDHTYGRYDTMPNSHIM</sequence>
<evidence type="ECO:0000313" key="1">
    <source>
        <dbReference type="EMBL" id="KAI2390363.1"/>
    </source>
</evidence>
<name>A0ACB8V1G9_9EURO</name>
<proteinExistence type="predicted"/>
<dbReference type="EMBL" id="JALBCA010000018">
    <property type="protein sequence ID" value="KAI2390363.1"/>
    <property type="molecule type" value="Genomic_DNA"/>
</dbReference>
<comment type="caution">
    <text evidence="1">The sequence shown here is derived from an EMBL/GenBank/DDBJ whole genome shotgun (WGS) entry which is preliminary data.</text>
</comment>
<gene>
    <name evidence="1" type="ORF">LOY88_001697</name>
</gene>
<protein>
    <submittedName>
        <fullName evidence="1">Uncharacterized protein</fullName>
    </submittedName>
</protein>
<organism evidence="1">
    <name type="scientific">Ophidiomyces ophidiicola</name>
    <dbReference type="NCBI Taxonomy" id="1387563"/>
    <lineage>
        <taxon>Eukaryota</taxon>
        <taxon>Fungi</taxon>
        <taxon>Dikarya</taxon>
        <taxon>Ascomycota</taxon>
        <taxon>Pezizomycotina</taxon>
        <taxon>Eurotiomycetes</taxon>
        <taxon>Eurotiomycetidae</taxon>
        <taxon>Onygenales</taxon>
        <taxon>Onygenaceae</taxon>
        <taxon>Ophidiomyces</taxon>
    </lineage>
</organism>